<organism evidence="2 3">
    <name type="scientific">Ceratodon purpureus</name>
    <name type="common">Fire moss</name>
    <name type="synonym">Dicranum purpureum</name>
    <dbReference type="NCBI Taxonomy" id="3225"/>
    <lineage>
        <taxon>Eukaryota</taxon>
        <taxon>Viridiplantae</taxon>
        <taxon>Streptophyta</taxon>
        <taxon>Embryophyta</taxon>
        <taxon>Bryophyta</taxon>
        <taxon>Bryophytina</taxon>
        <taxon>Bryopsida</taxon>
        <taxon>Dicranidae</taxon>
        <taxon>Pseudoditrichales</taxon>
        <taxon>Ditrichaceae</taxon>
        <taxon>Ceratodon</taxon>
    </lineage>
</organism>
<sequence length="704" mass="79221">MEVQVMQALLSTAAMLLIVISLRATQLLPVVRESDRIVQVELPERSLAVLPERETRRIGITFYTAPAPFEGAEGVRQTLAIHSWLRLDCRPDVVLMGRHPSLKSFAQPLEPHVSVDSDIDITFMGNPMFHSMIRQAQASSSEIIVLIDPNLVLLNDFTAAITKVRAAEKNWLLVVKPIRTSMFPFDLLGPSELWLRSDGVFADDDEVRKIVKFKGVSTDCYGPGLWAWNKGDAQLHAGVVPPFVYGSGHHSEWLLTEALVSKYRTVIDGSDVITLVAPQTITSRLYNGDGAHGRPWDVAGNSVLAMQYGSLYYKPADLSNVTMKLVKCGGKVRYSLCLYNRTEVLEACKPHNRKLRLAQKSDPPASSQDWFSFGQWFGRSASARKLQALDCKTIALATDEYLRCPRLTKKSVKGSELWLPFSLEALVARVASPDKVVVLSVVGDSYRAMLMSWVCSLRRLNISNYLVYALDDELYQHAVSQGVPVVKSSQTMRASRDDCHFGTKCFQDVTKMKSRTVLHLLQLGFKVLFSDVDVYWFQNPIPEMMSYGPGTLVAQTDQYNDTEAANLPRRLNSGFYFAWPDRATVNVFVKIVKHGMTSNMSEQPSFYDTMCGIDGEHRQGDDRCVEPETNVTAIFLDRRLYPNGASGNHWEQSNVRESCERQGCRVLHNNWVAGRERKLKRQVAAGLWDYDETTRLCLMRTSKQ</sequence>
<feature type="domain" description="Nucleotide-diphospho-sugar transferase" evidence="1">
    <location>
        <begin position="462"/>
        <end position="681"/>
    </location>
</feature>
<name>A0A8T0HJ19_CERPU</name>
<dbReference type="PANTHER" id="PTHR47483">
    <property type="entry name" value="BETA-ARABINOFURANOSYLTRANSFERASE RAY1"/>
    <property type="match status" value="1"/>
</dbReference>
<dbReference type="PANTHER" id="PTHR47483:SF1">
    <property type="entry name" value="BETA-ARABINOFURANOSYLTRANSFERASE RAY1"/>
    <property type="match status" value="1"/>
</dbReference>
<accession>A0A8T0HJ19</accession>
<proteinExistence type="predicted"/>
<evidence type="ECO:0000259" key="1">
    <source>
        <dbReference type="Pfam" id="PF03407"/>
    </source>
</evidence>
<dbReference type="EMBL" id="CM026427">
    <property type="protein sequence ID" value="KAG0570682.1"/>
    <property type="molecule type" value="Genomic_DNA"/>
</dbReference>
<comment type="caution">
    <text evidence="2">The sequence shown here is derived from an EMBL/GenBank/DDBJ whole genome shotgun (WGS) entry which is preliminary data.</text>
</comment>
<evidence type="ECO:0000313" key="3">
    <source>
        <dbReference type="Proteomes" id="UP000822688"/>
    </source>
</evidence>
<dbReference type="Proteomes" id="UP000822688">
    <property type="component" value="Chromosome 6"/>
</dbReference>
<evidence type="ECO:0000313" key="2">
    <source>
        <dbReference type="EMBL" id="KAG0570682.1"/>
    </source>
</evidence>
<protein>
    <recommendedName>
        <fullName evidence="1">Nucleotide-diphospho-sugar transferase domain-containing protein</fullName>
    </recommendedName>
</protein>
<dbReference type="InterPro" id="IPR044575">
    <property type="entry name" value="RAY1-like"/>
</dbReference>
<dbReference type="GO" id="GO:0016757">
    <property type="term" value="F:glycosyltransferase activity"/>
    <property type="evidence" value="ECO:0007669"/>
    <property type="project" value="InterPro"/>
</dbReference>
<gene>
    <name evidence="2" type="ORF">KC19_6G180200</name>
</gene>
<dbReference type="Pfam" id="PF03407">
    <property type="entry name" value="Nucleotid_trans"/>
    <property type="match status" value="1"/>
</dbReference>
<dbReference type="InterPro" id="IPR005069">
    <property type="entry name" value="Nucl-diP-sugar_transferase"/>
</dbReference>
<keyword evidence="3" id="KW-1185">Reference proteome</keyword>
<reference evidence="2 3" key="1">
    <citation type="submission" date="2020-06" db="EMBL/GenBank/DDBJ databases">
        <title>WGS assembly of Ceratodon purpureus strain R40.</title>
        <authorList>
            <person name="Carey S.B."/>
            <person name="Jenkins J."/>
            <person name="Shu S."/>
            <person name="Lovell J.T."/>
            <person name="Sreedasyam A."/>
            <person name="Maumus F."/>
            <person name="Tiley G.P."/>
            <person name="Fernandez-Pozo N."/>
            <person name="Barry K."/>
            <person name="Chen C."/>
            <person name="Wang M."/>
            <person name="Lipzen A."/>
            <person name="Daum C."/>
            <person name="Saski C.A."/>
            <person name="Payton A.C."/>
            <person name="Mcbreen J.C."/>
            <person name="Conrad R.E."/>
            <person name="Kollar L.M."/>
            <person name="Olsson S."/>
            <person name="Huttunen S."/>
            <person name="Landis J.B."/>
            <person name="Wickett N.J."/>
            <person name="Johnson M.G."/>
            <person name="Rensing S.A."/>
            <person name="Grimwood J."/>
            <person name="Schmutz J."/>
            <person name="Mcdaniel S.F."/>
        </authorList>
    </citation>
    <scope>NUCLEOTIDE SEQUENCE [LARGE SCALE GENOMIC DNA]</scope>
    <source>
        <strain evidence="2 3">R40</strain>
    </source>
</reference>
<dbReference type="AlphaFoldDB" id="A0A8T0HJ19"/>